<sequence length="265" mass="29594">MKLEERLPAVFTAARQNVKATLDLIYIHAEQEVRGLQPRATLNPLIALTAVAAWERLLSDLVGAAKFSEEKWDRTGPGHYHLDTIEVPNPQPNKPDATQRISLPFEPVHLDAKLRQYGVLNGKVSDGWEISIARSWIGVTPKDWIFTKYIDDRGLVYSHLKTNQKVRNGVAHLALPGNGARAEKAGYGWYNDAKSKTIQNGHARGIAAFFMQFIDCTITTVARSHGVDEKRHRLPAGWFQATVPESDSRFPGAVFWGGHSLHRVS</sequence>
<gene>
    <name evidence="1" type="ORF">H9Y04_35240</name>
</gene>
<dbReference type="EMBL" id="JACTVJ010000021">
    <property type="protein sequence ID" value="MBC9717799.1"/>
    <property type="molecule type" value="Genomic_DNA"/>
</dbReference>
<proteinExistence type="predicted"/>
<evidence type="ECO:0000313" key="2">
    <source>
        <dbReference type="Proteomes" id="UP000642284"/>
    </source>
</evidence>
<evidence type="ECO:0000313" key="1">
    <source>
        <dbReference type="EMBL" id="MBC9717799.1"/>
    </source>
</evidence>
<name>A0ABR7SQX2_9ACTN</name>
<accession>A0ABR7SQX2</accession>
<organism evidence="1 2">
    <name type="scientific">Streptomyces polyasparticus</name>
    <dbReference type="NCBI Taxonomy" id="2767826"/>
    <lineage>
        <taxon>Bacteria</taxon>
        <taxon>Bacillati</taxon>
        <taxon>Actinomycetota</taxon>
        <taxon>Actinomycetes</taxon>
        <taxon>Kitasatosporales</taxon>
        <taxon>Streptomycetaceae</taxon>
        <taxon>Streptomyces</taxon>
    </lineage>
</organism>
<dbReference type="RefSeq" id="WP_187818244.1">
    <property type="nucleotide sequence ID" value="NZ_JACTVJ010000021.1"/>
</dbReference>
<reference evidence="1 2" key="1">
    <citation type="submission" date="2020-08" db="EMBL/GenBank/DDBJ databases">
        <title>Genemic of Streptomyces polyaspartic.</title>
        <authorList>
            <person name="Liu W."/>
        </authorList>
    </citation>
    <scope>NUCLEOTIDE SEQUENCE [LARGE SCALE GENOMIC DNA]</scope>
    <source>
        <strain evidence="1 2">TRM66268-LWL</strain>
    </source>
</reference>
<dbReference type="Proteomes" id="UP000642284">
    <property type="component" value="Unassembled WGS sequence"/>
</dbReference>
<keyword evidence="2" id="KW-1185">Reference proteome</keyword>
<protein>
    <submittedName>
        <fullName evidence="1">Uncharacterized protein</fullName>
    </submittedName>
</protein>
<comment type="caution">
    <text evidence="1">The sequence shown here is derived from an EMBL/GenBank/DDBJ whole genome shotgun (WGS) entry which is preliminary data.</text>
</comment>